<comment type="subunit">
    <text evidence="10">Oligomeric complex composed of two heavy chains and two light chains.</text>
</comment>
<dbReference type="Proteomes" id="UP000663889">
    <property type="component" value="Unassembled WGS sequence"/>
</dbReference>
<evidence type="ECO:0000256" key="3">
    <source>
        <dbReference type="ARBA" id="ARBA00022490"/>
    </source>
</evidence>
<evidence type="ECO:0000256" key="1">
    <source>
        <dbReference type="ARBA" id="ARBA00004245"/>
    </source>
</evidence>
<dbReference type="AlphaFoldDB" id="A0A813TNR8"/>
<dbReference type="GO" id="GO:0005737">
    <property type="term" value="C:cytoplasm"/>
    <property type="evidence" value="ECO:0007669"/>
    <property type="project" value="TreeGrafter"/>
</dbReference>
<gene>
    <name evidence="12" type="ORF">SEV965_LOCUS1357</name>
</gene>
<evidence type="ECO:0000256" key="2">
    <source>
        <dbReference type="ARBA" id="ARBA00009622"/>
    </source>
</evidence>
<evidence type="ECO:0000256" key="11">
    <source>
        <dbReference type="SAM" id="Coils"/>
    </source>
</evidence>
<comment type="caution">
    <text evidence="12">The sequence shown here is derived from an EMBL/GenBank/DDBJ whole genome shotgun (WGS) entry which is preliminary data.</text>
</comment>
<evidence type="ECO:0000256" key="5">
    <source>
        <dbReference type="ARBA" id="ARBA00022737"/>
    </source>
</evidence>
<dbReference type="Pfam" id="PF13424">
    <property type="entry name" value="TPR_12"/>
    <property type="match status" value="2"/>
</dbReference>
<keyword evidence="3 10" id="KW-0963">Cytoplasm</keyword>
<comment type="subcellular location">
    <subcellularLocation>
        <location evidence="1 10">Cytoplasm</location>
        <location evidence="1 10">Cytoskeleton</location>
    </subcellularLocation>
</comment>
<dbReference type="GO" id="GO:0005874">
    <property type="term" value="C:microtubule"/>
    <property type="evidence" value="ECO:0007669"/>
    <property type="project" value="UniProtKB-UniRule"/>
</dbReference>
<proteinExistence type="inferred from homology"/>
<dbReference type="InterPro" id="IPR002151">
    <property type="entry name" value="Kinesin_light"/>
</dbReference>
<accession>A0A813TNR8</accession>
<evidence type="ECO:0000256" key="8">
    <source>
        <dbReference type="ARBA" id="ARBA00023175"/>
    </source>
</evidence>
<dbReference type="SMART" id="SM00028">
    <property type="entry name" value="TPR"/>
    <property type="match status" value="5"/>
</dbReference>
<dbReference type="PRINTS" id="PR00381">
    <property type="entry name" value="KINESINLIGHT"/>
</dbReference>
<reference evidence="12" key="1">
    <citation type="submission" date="2021-02" db="EMBL/GenBank/DDBJ databases">
        <authorList>
            <person name="Nowell W R."/>
        </authorList>
    </citation>
    <scope>NUCLEOTIDE SEQUENCE</scope>
</reference>
<evidence type="ECO:0000256" key="10">
    <source>
        <dbReference type="RuleBase" id="RU367020"/>
    </source>
</evidence>
<evidence type="ECO:0000256" key="9">
    <source>
        <dbReference type="ARBA" id="ARBA00023212"/>
    </source>
</evidence>
<protein>
    <recommendedName>
        <fullName evidence="10">Kinesin light chain</fullName>
    </recommendedName>
</protein>
<dbReference type="InterPro" id="IPR019734">
    <property type="entry name" value="TPR_rpt"/>
</dbReference>
<sequence length="509" mass="58343">MNEDDIFQTAKFVSQGLDALKNEYEKLLENIVHSTKILSTNKIEEKIGLIQKSMDMIDLGIDEAQVMMQIDNHLQNLESEKHKLRIQVKRLCQENAWLRDELGSTQKKLHESEQINASYTVELENLKFLKDIKLFDNDNGNSTDQTISEINIDFNDDQIHEQDLINDLFSLDDNEQDISLDHQQNHLNKIDSDADLLILSSQSTNESFISANVYEIPNRLKTLHSLVTEYTSQGRHEVAVSLCRQALEDLEKTLGHQHPDVATMLNILALVYRDQSKFQEASSLLYDALAIREKTLGYDHPAVAATLNNLAVLYSKCNKFKEAESLCKRALEIREKCLGSSHPDVAKQLNNLAFICQNQGKYDEVESYYKHTIDIYTKNFGSNDPNVIKTKNNLASTYLKQQKYIEAEQLYKDVLTCAYEKDFQSSRKIFSSLSSTKLTNNDTQNNWYKTIEIDIPAITTTLRSLSLLYRRQGRYDTAEIIDNCASRIRKDSQGVIQALNLIQQVNHLS</sequence>
<keyword evidence="6" id="KW-0802">TPR repeat</keyword>
<keyword evidence="8 10" id="KW-0505">Motor protein</keyword>
<dbReference type="SUPFAM" id="SSF48452">
    <property type="entry name" value="TPR-like"/>
    <property type="match status" value="1"/>
</dbReference>
<keyword evidence="7 11" id="KW-0175">Coiled coil</keyword>
<organism evidence="12 13">
    <name type="scientific">Rotaria sordida</name>
    <dbReference type="NCBI Taxonomy" id="392033"/>
    <lineage>
        <taxon>Eukaryota</taxon>
        <taxon>Metazoa</taxon>
        <taxon>Spiralia</taxon>
        <taxon>Gnathifera</taxon>
        <taxon>Rotifera</taxon>
        <taxon>Eurotatoria</taxon>
        <taxon>Bdelloidea</taxon>
        <taxon>Philodinida</taxon>
        <taxon>Philodinidae</taxon>
        <taxon>Rotaria</taxon>
    </lineage>
</organism>
<keyword evidence="9 10" id="KW-0206">Cytoskeleton</keyword>
<dbReference type="GO" id="GO:0019894">
    <property type="term" value="F:kinesin binding"/>
    <property type="evidence" value="ECO:0007669"/>
    <property type="project" value="TreeGrafter"/>
</dbReference>
<evidence type="ECO:0000313" key="13">
    <source>
        <dbReference type="Proteomes" id="UP000663889"/>
    </source>
</evidence>
<keyword evidence="4 10" id="KW-0493">Microtubule</keyword>
<feature type="coiled-coil region" evidence="11">
    <location>
        <begin position="10"/>
        <end position="37"/>
    </location>
</feature>
<dbReference type="PANTHER" id="PTHR45783:SF3">
    <property type="entry name" value="KINESIN LIGHT CHAIN"/>
    <property type="match status" value="1"/>
</dbReference>
<dbReference type="Gene3D" id="1.25.40.10">
    <property type="entry name" value="Tetratricopeptide repeat domain"/>
    <property type="match status" value="1"/>
</dbReference>
<comment type="similarity">
    <text evidence="2 10">Belongs to the kinesin light chain family.</text>
</comment>
<dbReference type="EMBL" id="CAJNOU010000025">
    <property type="protein sequence ID" value="CAF0815726.1"/>
    <property type="molecule type" value="Genomic_DNA"/>
</dbReference>
<feature type="coiled-coil region" evidence="11">
    <location>
        <begin position="67"/>
        <end position="94"/>
    </location>
</feature>
<dbReference type="PANTHER" id="PTHR45783">
    <property type="entry name" value="KINESIN LIGHT CHAIN"/>
    <property type="match status" value="1"/>
</dbReference>
<dbReference type="GO" id="GO:0005871">
    <property type="term" value="C:kinesin complex"/>
    <property type="evidence" value="ECO:0007669"/>
    <property type="project" value="UniProtKB-UniRule"/>
</dbReference>
<evidence type="ECO:0000256" key="6">
    <source>
        <dbReference type="ARBA" id="ARBA00022803"/>
    </source>
</evidence>
<comment type="function">
    <text evidence="10">Kinesin is a microtubule-associated force-producing protein that play a role in organelle transport.</text>
</comment>
<dbReference type="GO" id="GO:0007018">
    <property type="term" value="P:microtubule-based movement"/>
    <property type="evidence" value="ECO:0007669"/>
    <property type="project" value="TreeGrafter"/>
</dbReference>
<evidence type="ECO:0000256" key="7">
    <source>
        <dbReference type="ARBA" id="ARBA00023054"/>
    </source>
</evidence>
<evidence type="ECO:0000313" key="12">
    <source>
        <dbReference type="EMBL" id="CAF0815726.1"/>
    </source>
</evidence>
<name>A0A813TNR8_9BILA</name>
<keyword evidence="5" id="KW-0677">Repeat</keyword>
<evidence type="ECO:0000256" key="4">
    <source>
        <dbReference type="ARBA" id="ARBA00022701"/>
    </source>
</evidence>
<dbReference type="InterPro" id="IPR011990">
    <property type="entry name" value="TPR-like_helical_dom_sf"/>
</dbReference>